<dbReference type="Proteomes" id="UP000092498">
    <property type="component" value="Chromosome"/>
</dbReference>
<dbReference type="RefSeq" id="WP_066769686.1">
    <property type="nucleotide sequence ID" value="NZ_CP013244.1"/>
</dbReference>
<organism evidence="1 2">
    <name type="scientific">Candidatus Viadribacter manganicus</name>
    <dbReference type="NCBI Taxonomy" id="1759059"/>
    <lineage>
        <taxon>Bacteria</taxon>
        <taxon>Pseudomonadati</taxon>
        <taxon>Pseudomonadota</taxon>
        <taxon>Alphaproteobacteria</taxon>
        <taxon>Hyphomonadales</taxon>
        <taxon>Hyphomonadaceae</taxon>
        <taxon>Candidatus Viadribacter</taxon>
    </lineage>
</organism>
<protein>
    <submittedName>
        <fullName evidence="1">Uncharacterized protein</fullName>
    </submittedName>
</protein>
<name>A0A1B1AGV0_9PROT</name>
<reference evidence="1 2" key="1">
    <citation type="submission" date="2015-11" db="EMBL/GenBank/DDBJ databases">
        <title>Whole-Genome Sequence of Candidatus Oderbacter manganicum from the National Park Lower Oder Valley, Germany.</title>
        <authorList>
            <person name="Braun B."/>
            <person name="Liere K."/>
            <person name="Szewzyk U."/>
        </authorList>
    </citation>
    <scope>NUCLEOTIDE SEQUENCE [LARGE SCALE GENOMIC DNA]</scope>
    <source>
        <strain evidence="1 2">OTSz_A_272</strain>
    </source>
</reference>
<sequence>MTIGDRIPDLSDNELESLYANAVRLKDPVSAIQRQQAEELLPLLGFAREERPLALIATQVEARRATARGKKAST</sequence>
<dbReference type="EMBL" id="CP013244">
    <property type="protein sequence ID" value="ANP45783.1"/>
    <property type="molecule type" value="Genomic_DNA"/>
</dbReference>
<dbReference type="OrthoDB" id="7193042at2"/>
<keyword evidence="2" id="KW-1185">Reference proteome</keyword>
<proteinExistence type="predicted"/>
<dbReference type="AlphaFoldDB" id="A0A1B1AGV0"/>
<evidence type="ECO:0000313" key="2">
    <source>
        <dbReference type="Proteomes" id="UP000092498"/>
    </source>
</evidence>
<evidence type="ECO:0000313" key="1">
    <source>
        <dbReference type="EMBL" id="ANP45783.1"/>
    </source>
</evidence>
<dbReference type="STRING" id="1759059.ATE48_07535"/>
<dbReference type="InParanoid" id="A0A1B1AGV0"/>
<accession>A0A1B1AGV0</accession>
<dbReference type="KEGG" id="cbot:ATE48_07535"/>
<gene>
    <name evidence="1" type="ORF">ATE48_07535</name>
</gene>